<proteinExistence type="predicted"/>
<sequence>MKNEMENKIILVVRRTRLDDLIARFNTLAQAQFYVEHLGADFSDYQKEHENYKKAVTTAEAQLRHLGRVQVLDRDFLPNFIFAEQDTVVVLGQDGLVANTAKYLNGQVIIGVNPDPQRWDGILLPFQVADLSKVIPEVFAQHRSIQEVTMAKANLNNGQILYAVNDLFIGRKSHTSALYQIKIGQEEEQQSSSGIIVSTGLGSTAWFKSIVIGARAITQALIKEGEEDSHTGRLSKKQTIDSRYPWDANYLHFTVREPFPSSSTSATQLVFGKITAKQPMSLVSQMPENGVIFSDGIENDFLEFNAGTQAIISIAEKRGYLVV</sequence>
<keyword evidence="2" id="KW-1185">Reference proteome</keyword>
<protein>
    <submittedName>
        <fullName evidence="1">Sugar kinase</fullName>
    </submittedName>
</protein>
<keyword evidence="1" id="KW-0418">Kinase</keyword>
<dbReference type="PANTHER" id="PTHR13158">
    <property type="match status" value="1"/>
</dbReference>
<name>A0ABT7VVZ0_9GAMM</name>
<evidence type="ECO:0000313" key="2">
    <source>
        <dbReference type="Proteomes" id="UP001171945"/>
    </source>
</evidence>
<gene>
    <name evidence="1" type="ORF">QUF54_10255</name>
</gene>
<dbReference type="SUPFAM" id="SSF111331">
    <property type="entry name" value="NAD kinase/diacylglycerol kinase-like"/>
    <property type="match status" value="1"/>
</dbReference>
<evidence type="ECO:0000313" key="1">
    <source>
        <dbReference type="EMBL" id="MDM8563723.1"/>
    </source>
</evidence>
<accession>A0ABT7VVZ0</accession>
<dbReference type="Proteomes" id="UP001171945">
    <property type="component" value="Unassembled WGS sequence"/>
</dbReference>
<comment type="caution">
    <text evidence="1">The sequence shown here is derived from an EMBL/GenBank/DDBJ whole genome shotgun (WGS) entry which is preliminary data.</text>
</comment>
<organism evidence="1 2">
    <name type="scientific">Candidatus Marithioploca araucensis</name>
    <dbReference type="NCBI Taxonomy" id="70273"/>
    <lineage>
        <taxon>Bacteria</taxon>
        <taxon>Pseudomonadati</taxon>
        <taxon>Pseudomonadota</taxon>
        <taxon>Gammaproteobacteria</taxon>
        <taxon>Thiotrichales</taxon>
        <taxon>Thiotrichaceae</taxon>
        <taxon>Candidatus Marithioploca</taxon>
    </lineage>
</organism>
<dbReference type="Gene3D" id="2.60.200.30">
    <property type="entry name" value="Probable inorganic polyphosphate/atp-NAD kinase, domain 2"/>
    <property type="match status" value="1"/>
</dbReference>
<dbReference type="InterPro" id="IPR016064">
    <property type="entry name" value="NAD/diacylglycerol_kinase_sf"/>
</dbReference>
<keyword evidence="1" id="KW-0808">Transferase</keyword>
<dbReference type="GO" id="GO:0016301">
    <property type="term" value="F:kinase activity"/>
    <property type="evidence" value="ECO:0007669"/>
    <property type="project" value="UniProtKB-KW"/>
</dbReference>
<dbReference type="InterPro" id="IPR017437">
    <property type="entry name" value="ATP-NAD_kinase_PpnK-typ_C"/>
</dbReference>
<dbReference type="EMBL" id="JAUCGM010000830">
    <property type="protein sequence ID" value="MDM8563723.1"/>
    <property type="molecule type" value="Genomic_DNA"/>
</dbReference>
<dbReference type="PANTHER" id="PTHR13158:SF5">
    <property type="entry name" value="NAD KINASE 2, MITOCHONDRIAL"/>
    <property type="match status" value="1"/>
</dbReference>
<reference evidence="1" key="1">
    <citation type="submission" date="2023-06" db="EMBL/GenBank/DDBJ databases">
        <title>Uncultivated large filamentous bacteria from sulfidic sediments reveal new species and different genomic features in energy metabolism and defense.</title>
        <authorList>
            <person name="Fonseca A."/>
        </authorList>
    </citation>
    <scope>NUCLEOTIDE SEQUENCE</scope>
    <source>
        <strain evidence="1">HSG4</strain>
    </source>
</reference>